<name>A0A8X7YAZ4_POPTO</name>
<proteinExistence type="predicted"/>
<accession>A0A8X7YAZ4</accession>
<dbReference type="GO" id="GO:0005509">
    <property type="term" value="F:calcium ion binding"/>
    <property type="evidence" value="ECO:0007669"/>
    <property type="project" value="InterPro"/>
</dbReference>
<feature type="region of interest" description="Disordered" evidence="1">
    <location>
        <begin position="1"/>
        <end position="20"/>
    </location>
</feature>
<dbReference type="GO" id="GO:0009767">
    <property type="term" value="P:photosynthetic electron transport chain"/>
    <property type="evidence" value="ECO:0007669"/>
    <property type="project" value="TreeGrafter"/>
</dbReference>
<organism evidence="2 3">
    <name type="scientific">Populus tomentosa</name>
    <name type="common">Chinese white poplar</name>
    <dbReference type="NCBI Taxonomy" id="118781"/>
    <lineage>
        <taxon>Eukaryota</taxon>
        <taxon>Viridiplantae</taxon>
        <taxon>Streptophyta</taxon>
        <taxon>Embryophyta</taxon>
        <taxon>Tracheophyta</taxon>
        <taxon>Spermatophyta</taxon>
        <taxon>Magnoliopsida</taxon>
        <taxon>eudicotyledons</taxon>
        <taxon>Gunneridae</taxon>
        <taxon>Pentapetalae</taxon>
        <taxon>rosids</taxon>
        <taxon>fabids</taxon>
        <taxon>Malpighiales</taxon>
        <taxon>Salicaceae</taxon>
        <taxon>Saliceae</taxon>
        <taxon>Populus</taxon>
    </lineage>
</organism>
<sequence>MINNRIDYSTKGQKPNSAQGYKNMATKKSLSLPFLCSLFLSSSKSQLDSVLATLRREATKLAGFHQFLRLKGSRMTLRLVSVQNVTQNPPIFTCCRKPTFQSKGHMPLKVLVSNISRRIGAIAAVATIVLVKEAMFSQDIANGLEFRFATPDRRSVEEAESGVRDYAQSLLQLKDLLGSQSWKEAQKVLRRRSSNLKLDLYTVIESKPGKDRTQLRTLYSNLFNNVTKLDYAVREKDISLVWQCYENIVAAYDHILSRI</sequence>
<protein>
    <recommendedName>
        <fullName evidence="4">PsbQ-like protein 3, chloroplastic</fullName>
    </recommendedName>
</protein>
<comment type="caution">
    <text evidence="2">The sequence shown here is derived from an EMBL/GenBank/DDBJ whole genome shotgun (WGS) entry which is preliminary data.</text>
</comment>
<dbReference type="InterPro" id="IPR008797">
    <property type="entry name" value="PSII_PsbQ"/>
</dbReference>
<reference evidence="2" key="1">
    <citation type="journal article" date="2020" name="bioRxiv">
        <title>Hybrid origin of Populus tomentosa Carr. identified through genome sequencing and phylogenomic analysis.</title>
        <authorList>
            <person name="An X."/>
            <person name="Gao K."/>
            <person name="Chen Z."/>
            <person name="Li J."/>
            <person name="Yang X."/>
            <person name="Yang X."/>
            <person name="Zhou J."/>
            <person name="Guo T."/>
            <person name="Zhao T."/>
            <person name="Huang S."/>
            <person name="Miao D."/>
            <person name="Khan W.U."/>
            <person name="Rao P."/>
            <person name="Ye M."/>
            <person name="Lei B."/>
            <person name="Liao W."/>
            <person name="Wang J."/>
            <person name="Ji L."/>
            <person name="Li Y."/>
            <person name="Guo B."/>
            <person name="Mustafa N.S."/>
            <person name="Li S."/>
            <person name="Yun Q."/>
            <person name="Keller S.R."/>
            <person name="Mao J."/>
            <person name="Zhang R."/>
            <person name="Strauss S.H."/>
        </authorList>
    </citation>
    <scope>NUCLEOTIDE SEQUENCE</scope>
    <source>
        <strain evidence="2">GM15</strain>
        <tissue evidence="2">Leaf</tissue>
    </source>
</reference>
<dbReference type="FunFam" id="1.20.120.290:FF:000004">
    <property type="entry name" value="Oxygen-evolving enhancer protein 3"/>
    <property type="match status" value="1"/>
</dbReference>
<evidence type="ECO:0000313" key="2">
    <source>
        <dbReference type="EMBL" id="KAG6742090.1"/>
    </source>
</evidence>
<keyword evidence="3" id="KW-1185">Reference proteome</keyword>
<dbReference type="Pfam" id="PF05757">
    <property type="entry name" value="PsbQ"/>
    <property type="match status" value="1"/>
</dbReference>
<dbReference type="Proteomes" id="UP000886885">
    <property type="component" value="Chromosome 17D"/>
</dbReference>
<dbReference type="InterPro" id="IPR054099">
    <property type="entry name" value="PSII_PsbQ_pln"/>
</dbReference>
<evidence type="ECO:0008006" key="4">
    <source>
        <dbReference type="Google" id="ProtNLM"/>
    </source>
</evidence>
<dbReference type="PANTHER" id="PTHR33399:SF6">
    <property type="entry name" value="PSBQ-LIKE PROTEIN 3, CHLOROPLASTIC"/>
    <property type="match status" value="1"/>
</dbReference>
<dbReference type="GO" id="GO:0019898">
    <property type="term" value="C:extrinsic component of membrane"/>
    <property type="evidence" value="ECO:0007669"/>
    <property type="project" value="InterPro"/>
</dbReference>
<dbReference type="PANTHER" id="PTHR33399">
    <property type="entry name" value="OXYGEN-EVOLVING ENHANCER PROTEIN 3-1, CHLOROPLASTIC"/>
    <property type="match status" value="1"/>
</dbReference>
<dbReference type="GO" id="GO:0009654">
    <property type="term" value="C:photosystem II oxygen evolving complex"/>
    <property type="evidence" value="ECO:0007669"/>
    <property type="project" value="InterPro"/>
</dbReference>
<evidence type="ECO:0000256" key="1">
    <source>
        <dbReference type="SAM" id="MobiDB-lite"/>
    </source>
</evidence>
<dbReference type="OrthoDB" id="667835at2759"/>
<evidence type="ECO:0000313" key="3">
    <source>
        <dbReference type="Proteomes" id="UP000886885"/>
    </source>
</evidence>
<gene>
    <name evidence="2" type="ORF">POTOM_055376</name>
</gene>
<dbReference type="EMBL" id="JAAWWB010000034">
    <property type="protein sequence ID" value="KAG6742090.1"/>
    <property type="molecule type" value="Genomic_DNA"/>
</dbReference>
<dbReference type="GO" id="GO:0009507">
    <property type="term" value="C:chloroplast"/>
    <property type="evidence" value="ECO:0007669"/>
    <property type="project" value="TreeGrafter"/>
</dbReference>
<dbReference type="AlphaFoldDB" id="A0A8X7YAZ4"/>